<dbReference type="Pfam" id="PF13455">
    <property type="entry name" value="MUG113"/>
    <property type="match status" value="1"/>
</dbReference>
<dbReference type="Proteomes" id="UP000319979">
    <property type="component" value="Unassembled WGS sequence"/>
</dbReference>
<accession>A0A544BSZ2</accession>
<comment type="caution">
    <text evidence="1">The sequence shown here is derived from an EMBL/GenBank/DDBJ whole genome shotgun (WGS) entry which is preliminary data.</text>
</comment>
<organism evidence="1 2">
    <name type="scientific">Vibrio cholerae</name>
    <dbReference type="NCBI Taxonomy" id="666"/>
    <lineage>
        <taxon>Bacteria</taxon>
        <taxon>Pseudomonadati</taxon>
        <taxon>Pseudomonadota</taxon>
        <taxon>Gammaproteobacteria</taxon>
        <taxon>Vibrionales</taxon>
        <taxon>Vibrionaceae</taxon>
        <taxon>Vibrio</taxon>
    </lineage>
</organism>
<proteinExistence type="predicted"/>
<reference evidence="1 2" key="1">
    <citation type="submission" date="2019-07" db="EMBL/GenBank/DDBJ databases">
        <title>Phenotypic and genotypic antimicrobial resistance traits of Vibrio cholerae non-O1/non-O139 isolated from a large Austrian lake frequently associated with cases of infection.</title>
        <authorList>
            <person name="Lepuschitz S."/>
            <person name="Baron S."/>
            <person name="Larvor E."/>
            <person name="Granier S."/>
            <person name="Pretzer C."/>
            <person name="Mach R.L."/>
            <person name="Farnleitner A.H."/>
            <person name="Ruppitsch W."/>
            <person name="Pleininger S."/>
            <person name="Indra A."/>
            <person name="Kirschner A.K.T."/>
        </authorList>
    </citation>
    <scope>NUCLEOTIDE SEQUENCE [LARGE SCALE GENOMIC DNA]</scope>
    <source>
        <strain evidence="1 2">A12JL36W90</strain>
    </source>
</reference>
<dbReference type="RefSeq" id="WP_142735839.1">
    <property type="nucleotide sequence ID" value="NZ_VIOS01000107.1"/>
</dbReference>
<dbReference type="EMBL" id="VIOS01000107">
    <property type="protein sequence ID" value="TQP09489.1"/>
    <property type="molecule type" value="Genomic_DNA"/>
</dbReference>
<protein>
    <submittedName>
        <fullName evidence="1">GIY-YIG nuclease family protein</fullName>
    </submittedName>
</protein>
<evidence type="ECO:0000313" key="2">
    <source>
        <dbReference type="Proteomes" id="UP000319979"/>
    </source>
</evidence>
<gene>
    <name evidence="1" type="ORF">FLM02_17310</name>
</gene>
<evidence type="ECO:0000313" key="1">
    <source>
        <dbReference type="EMBL" id="TQP09489.1"/>
    </source>
</evidence>
<name>A0A544BSZ2_VIBCL</name>
<dbReference type="AlphaFoldDB" id="A0A544BSZ2"/>
<sequence length="518" mass="59097">MVDKIDIMMRPSNHMNQNRKAKYYYNSIGYKSLTALVEANRDICTVHVVTVRNRLKEGWDIHKALITPKNNKSISFYGEHVVEGVIYHNMPSLAEAYGMKYNTVFKRYSRGCRGDNLIPEKKRKNYVKPLEHKKKPTENLHKFDVAGRSFESQYEACRQLGVKHVTFRKRLSRGQTLAQALGLEEAVDGRTLNTGRKYEVDEQEYTLSQLSQKYGVPSSTIVDRHNRGATIKQAVGLVPLPTLLKQRETRKNTKRDNSVNAFGVTYPSMTACAKAHNMKAYVLYQRVKLSGYSLEEALTMEGKGKSISISGISYKTLTDAASKFKINKETFERRIKAGWTPEQAAGVDNPPNSFLLEYKDKQYSSYDELGIAVGISGRVLYGRVSRSDMTIEEAVDAGERIINAGRWNETILRRNEELGQSKGVLYFVQMLIEGCLIYKIGITSKSVDERLKAEGWPYEIVSIFESTLLDVYLREQELHALLYEKRFQLDGELLDGYTELFDLDDNEVEIVSSLLDEF</sequence>